<gene>
    <name evidence="1" type="ORF">UFOPK3752_02399</name>
    <name evidence="2" type="ORF">UFOPK4150_00794</name>
</gene>
<protein>
    <submittedName>
        <fullName evidence="1">Unannotated protein</fullName>
    </submittedName>
</protein>
<reference evidence="1" key="1">
    <citation type="submission" date="2020-05" db="EMBL/GenBank/DDBJ databases">
        <authorList>
            <person name="Chiriac C."/>
            <person name="Salcher M."/>
            <person name="Ghai R."/>
            <person name="Kavagutti S V."/>
        </authorList>
    </citation>
    <scope>NUCLEOTIDE SEQUENCE</scope>
</reference>
<name>A0A6J7L3H3_9ZZZZ</name>
<accession>A0A6J7L3H3</accession>
<dbReference type="EMBL" id="CAFBPU010000013">
    <property type="protein sequence ID" value="CAB5029262.1"/>
    <property type="molecule type" value="Genomic_DNA"/>
</dbReference>
<evidence type="ECO:0000313" key="1">
    <source>
        <dbReference type="EMBL" id="CAB4962750.1"/>
    </source>
</evidence>
<sequence length="61" mass="7200">MRMTSDWMPNVRHDTRVRPAVAGSGAVRLARTLRPQESRARHWTLHRKTQRSTRVRHAYHG</sequence>
<dbReference type="EMBL" id="CAFBND010000183">
    <property type="protein sequence ID" value="CAB4962750.1"/>
    <property type="molecule type" value="Genomic_DNA"/>
</dbReference>
<evidence type="ECO:0000313" key="2">
    <source>
        <dbReference type="EMBL" id="CAB5029262.1"/>
    </source>
</evidence>
<organism evidence="1">
    <name type="scientific">freshwater metagenome</name>
    <dbReference type="NCBI Taxonomy" id="449393"/>
    <lineage>
        <taxon>unclassified sequences</taxon>
        <taxon>metagenomes</taxon>
        <taxon>ecological metagenomes</taxon>
    </lineage>
</organism>
<dbReference type="AlphaFoldDB" id="A0A6J7L3H3"/>
<proteinExistence type="predicted"/>